<dbReference type="EMBL" id="JABFAI010000249">
    <property type="protein sequence ID" value="KAF4949008.1"/>
    <property type="molecule type" value="Genomic_DNA"/>
</dbReference>
<gene>
    <name evidence="2" type="ORF">FGADI_9293</name>
</gene>
<reference evidence="2" key="1">
    <citation type="journal article" date="2020" name="BMC Genomics">
        <title>Correction to: Identification and distribution of gene clusters required for synthesis of sphingolipid metabolism inhibitors in diverse species of the filamentous fungus Fusarium.</title>
        <authorList>
            <person name="Kim H.S."/>
            <person name="Lohmar J.M."/>
            <person name="Busman M."/>
            <person name="Brown D.W."/>
            <person name="Naumann T.A."/>
            <person name="Divon H.H."/>
            <person name="Lysoe E."/>
            <person name="Uhlig S."/>
            <person name="Proctor R.H."/>
        </authorList>
    </citation>
    <scope>NUCLEOTIDE SEQUENCE</scope>
    <source>
        <strain evidence="2">NRRL 45417</strain>
    </source>
</reference>
<feature type="region of interest" description="Disordered" evidence="1">
    <location>
        <begin position="46"/>
        <end position="77"/>
    </location>
</feature>
<feature type="compositionally biased region" description="Basic and acidic residues" evidence="1">
    <location>
        <begin position="62"/>
        <end position="77"/>
    </location>
</feature>
<protein>
    <submittedName>
        <fullName evidence="2">Uncharacterized protein</fullName>
    </submittedName>
</protein>
<dbReference type="Proteomes" id="UP000604273">
    <property type="component" value="Unassembled WGS sequence"/>
</dbReference>
<accession>A0A8H4WSC3</accession>
<dbReference type="AlphaFoldDB" id="A0A8H4WSC3"/>
<evidence type="ECO:0000313" key="2">
    <source>
        <dbReference type="EMBL" id="KAF4949008.1"/>
    </source>
</evidence>
<sequence>MSEEQRDPICEAAAAIDAITARPNLNEIPVSALLSRYWIGWLKPGEGFVNSRDDTTAPAQQKKKEEQDDGKRNQQPS</sequence>
<reference evidence="2" key="2">
    <citation type="submission" date="2020-05" db="EMBL/GenBank/DDBJ databases">
        <authorList>
            <person name="Kim H.-S."/>
            <person name="Proctor R.H."/>
            <person name="Brown D.W."/>
        </authorList>
    </citation>
    <scope>NUCLEOTIDE SEQUENCE</scope>
    <source>
        <strain evidence="2">NRRL 45417</strain>
    </source>
</reference>
<comment type="caution">
    <text evidence="2">The sequence shown here is derived from an EMBL/GenBank/DDBJ whole genome shotgun (WGS) entry which is preliminary data.</text>
</comment>
<evidence type="ECO:0000256" key="1">
    <source>
        <dbReference type="SAM" id="MobiDB-lite"/>
    </source>
</evidence>
<keyword evidence="3" id="KW-1185">Reference proteome</keyword>
<proteinExistence type="predicted"/>
<evidence type="ECO:0000313" key="3">
    <source>
        <dbReference type="Proteomes" id="UP000604273"/>
    </source>
</evidence>
<organism evidence="2 3">
    <name type="scientific">Fusarium gaditjirri</name>
    <dbReference type="NCBI Taxonomy" id="282569"/>
    <lineage>
        <taxon>Eukaryota</taxon>
        <taxon>Fungi</taxon>
        <taxon>Dikarya</taxon>
        <taxon>Ascomycota</taxon>
        <taxon>Pezizomycotina</taxon>
        <taxon>Sordariomycetes</taxon>
        <taxon>Hypocreomycetidae</taxon>
        <taxon>Hypocreales</taxon>
        <taxon>Nectriaceae</taxon>
        <taxon>Fusarium</taxon>
        <taxon>Fusarium nisikadoi species complex</taxon>
    </lineage>
</organism>
<name>A0A8H4WSC3_9HYPO</name>
<dbReference type="OrthoDB" id="5242670at2759"/>